<organism evidence="1 2">
    <name type="scientific">Violaceomyces palustris</name>
    <dbReference type="NCBI Taxonomy" id="1673888"/>
    <lineage>
        <taxon>Eukaryota</taxon>
        <taxon>Fungi</taxon>
        <taxon>Dikarya</taxon>
        <taxon>Basidiomycota</taxon>
        <taxon>Ustilaginomycotina</taxon>
        <taxon>Ustilaginomycetes</taxon>
        <taxon>Violaceomycetales</taxon>
        <taxon>Violaceomycetaceae</taxon>
        <taxon>Violaceomyces</taxon>
    </lineage>
</organism>
<sequence>MTEYPPPGRYEQTTAYDAVRPPPGAYGYGAPEPSPSPNVAPPRDQGGHVAPQGAPTAPKPRTGKDDKDDKKERPCRTLFTRNIAFEVNSDLVKQNFERFGEIKTFFDLVAKRGIVFVTYYDSRAAEAAKNQLNGMHYNGRAIDIHYSLPREEDQQHRCDREKNQGTLFILLKQASQPLTDEVIRNFFSEFGDIKSIRKYKDQRNTRFLEFYDSRACLLAHDRVDGTKFMGGTWDLKFAWDL</sequence>
<gene>
    <name evidence="1" type="ORF">IE53DRAFT_315391</name>
</gene>
<keyword evidence="2" id="KW-1185">Reference proteome</keyword>
<accession>A0ACD0NY24</accession>
<name>A0ACD0NY24_9BASI</name>
<dbReference type="EMBL" id="KZ819912">
    <property type="protein sequence ID" value="PWN50640.1"/>
    <property type="molecule type" value="Genomic_DNA"/>
</dbReference>
<evidence type="ECO:0000313" key="2">
    <source>
        <dbReference type="Proteomes" id="UP000245626"/>
    </source>
</evidence>
<proteinExistence type="predicted"/>
<reference evidence="1 2" key="1">
    <citation type="journal article" date="2018" name="Mol. Biol. Evol.">
        <title>Broad Genomic Sampling Reveals a Smut Pathogenic Ancestry of the Fungal Clade Ustilaginomycotina.</title>
        <authorList>
            <person name="Kijpornyongpan T."/>
            <person name="Mondo S.J."/>
            <person name="Barry K."/>
            <person name="Sandor L."/>
            <person name="Lee J."/>
            <person name="Lipzen A."/>
            <person name="Pangilinan J."/>
            <person name="LaButti K."/>
            <person name="Hainaut M."/>
            <person name="Henrissat B."/>
            <person name="Grigoriev I.V."/>
            <person name="Spatafora J.W."/>
            <person name="Aime M.C."/>
        </authorList>
    </citation>
    <scope>NUCLEOTIDE SEQUENCE [LARGE SCALE GENOMIC DNA]</scope>
    <source>
        <strain evidence="1 2">SA 807</strain>
    </source>
</reference>
<feature type="non-terminal residue" evidence="1">
    <location>
        <position position="241"/>
    </location>
</feature>
<dbReference type="Proteomes" id="UP000245626">
    <property type="component" value="Unassembled WGS sequence"/>
</dbReference>
<protein>
    <submittedName>
        <fullName evidence="1">Uncharacterized protein</fullName>
    </submittedName>
</protein>
<evidence type="ECO:0000313" key="1">
    <source>
        <dbReference type="EMBL" id="PWN50640.1"/>
    </source>
</evidence>